<sequence>MYHTFKITITGQVQGVGFRPFIYGLAKEHQLKGAVLNNENGVVVYLNTTKEKVNNFIEHLLQKKPSISVLQSHKVEEVEYTDFKDFSINISQKKSKINIPLTPDFAVCDQCKNEITNSQNKRFQYAFTTCTNCGPRYSITSKFPFERAHTSMNSFMMCDSCKSEYTNPSDRRFHSQTNSCPECGVLLTLLNSKSETIEKNQQEIIAKVANLISDGNIIAIKNTNGYLLCCDANNKQVIQELRTRKKRPNKPFALLYPSMNIVKEYVEVSLTAEIALTSTAAPIVILPVKHPKKLAINTIAPNLNQLGIMLPSSTLLHILVNKLNSPIVATSGNIHGSPIISTQTDAEKHLSQVADYFLHHDLDIQFPQDDSVLKFSGDQQLILRRSRGLAPNYLTVNSTYNKPTLAMGAHLKSTFAFIPNANIYVSQYFGNLDSYDVSERYTATINKYISVFETKPNVILVDKHPQYQSTILGKSLAEKWSTQCIQIQHHKAHFASVLGEHNLFDSKNKILGIVWDGTGLGDDNSIWGGEFFVYQNRNIERSTHFEYFDWIANNKMAQEPRLALLSLTPKKFRNNIKYKFSETEWKIYIKILQNSTLKTSSVGRLFDAVASLLDITDINTFEGEAAMRLENCASRYDKKDYIDFLQGQTYERIPTSYIIKKVFQTISKDVNKEKIAASFMYTLARIIINIAKKNNFKIIACSGGVFQNAILVSYLMQFAENERLNLKFNRKLSSNDENISLGQFFYYKNIKN</sequence>
<dbReference type="InterPro" id="IPR055128">
    <property type="entry name" value="HypF_C_2"/>
</dbReference>
<dbReference type="Pfam" id="PF17788">
    <property type="entry name" value="HypF_C"/>
    <property type="match status" value="1"/>
</dbReference>
<evidence type="ECO:0000256" key="7">
    <source>
        <dbReference type="ARBA" id="ARBA00048220"/>
    </source>
</evidence>
<dbReference type="SUPFAM" id="SSF55821">
    <property type="entry name" value="YrdC/RibB"/>
    <property type="match status" value="1"/>
</dbReference>
<evidence type="ECO:0000256" key="8">
    <source>
        <dbReference type="PIRNR" id="PIRNR006256"/>
    </source>
</evidence>
<dbReference type="PROSITE" id="PS51160">
    <property type="entry name" value="ACYLPHOSPHATASE_3"/>
    <property type="match status" value="1"/>
</dbReference>
<evidence type="ECO:0000256" key="3">
    <source>
        <dbReference type="ARBA" id="ARBA00022598"/>
    </source>
</evidence>
<dbReference type="InterPro" id="IPR006070">
    <property type="entry name" value="Sua5-like_dom"/>
</dbReference>
<evidence type="ECO:0000256" key="9">
    <source>
        <dbReference type="PROSITE-ProRule" id="PRU00520"/>
    </source>
</evidence>
<dbReference type="PANTHER" id="PTHR42959:SF1">
    <property type="entry name" value="CARBAMOYLTRANSFERASE HYPF"/>
    <property type="match status" value="1"/>
</dbReference>
<evidence type="ECO:0000256" key="2">
    <source>
        <dbReference type="ARBA" id="ARBA00008097"/>
    </source>
</evidence>
<proteinExistence type="inferred from homology"/>
<dbReference type="InterPro" id="IPR041440">
    <property type="entry name" value="HypF_C"/>
</dbReference>
<dbReference type="Pfam" id="PF07503">
    <property type="entry name" value="zf-HYPF"/>
    <property type="match status" value="2"/>
</dbReference>
<dbReference type="SUPFAM" id="SSF54975">
    <property type="entry name" value="Acylphosphatase/BLUF domain-like"/>
    <property type="match status" value="1"/>
</dbReference>
<dbReference type="InterPro" id="IPR011125">
    <property type="entry name" value="Znf_HypF"/>
</dbReference>
<comment type="catalytic activity">
    <reaction evidence="7">
        <text>C-terminal L-cysteinyl-[HypE protein] + carbamoyl phosphate + ATP + H2O = C-terminal S-carboxamide-L-cysteinyl-[HypE protein] + AMP + phosphate + diphosphate + H(+)</text>
        <dbReference type="Rhea" id="RHEA:55636"/>
        <dbReference type="Rhea" id="RHEA-COMP:14247"/>
        <dbReference type="Rhea" id="RHEA-COMP:14392"/>
        <dbReference type="ChEBI" id="CHEBI:15377"/>
        <dbReference type="ChEBI" id="CHEBI:15378"/>
        <dbReference type="ChEBI" id="CHEBI:30616"/>
        <dbReference type="ChEBI" id="CHEBI:33019"/>
        <dbReference type="ChEBI" id="CHEBI:43474"/>
        <dbReference type="ChEBI" id="CHEBI:58228"/>
        <dbReference type="ChEBI" id="CHEBI:76913"/>
        <dbReference type="ChEBI" id="CHEBI:139126"/>
        <dbReference type="ChEBI" id="CHEBI:456215"/>
    </reaction>
</comment>
<accession>A0ABW5ATC2</accession>
<dbReference type="Pfam" id="PF22521">
    <property type="entry name" value="HypF_C_2"/>
    <property type="match status" value="1"/>
</dbReference>
<keyword evidence="4" id="KW-0479">Metal-binding</keyword>
<evidence type="ECO:0000256" key="5">
    <source>
        <dbReference type="ARBA" id="ARBA00022771"/>
    </source>
</evidence>
<dbReference type="Gene3D" id="3.30.110.120">
    <property type="match status" value="1"/>
</dbReference>
<keyword evidence="3 12" id="KW-0436">Ligase</keyword>
<dbReference type="PROSITE" id="PS51163">
    <property type="entry name" value="YRDC"/>
    <property type="match status" value="1"/>
</dbReference>
<dbReference type="EMBL" id="JBHUHY010000002">
    <property type="protein sequence ID" value="MFD2185697.1"/>
    <property type="molecule type" value="Genomic_DNA"/>
</dbReference>
<dbReference type="InterPro" id="IPR001792">
    <property type="entry name" value="Acylphosphatase-like_dom"/>
</dbReference>
<dbReference type="SUPFAM" id="SSF53067">
    <property type="entry name" value="Actin-like ATPase domain"/>
    <property type="match status" value="1"/>
</dbReference>
<dbReference type="RefSeq" id="WP_378318670.1">
    <property type="nucleotide sequence ID" value="NZ_JBHUHY010000002.1"/>
</dbReference>
<dbReference type="Proteomes" id="UP001597344">
    <property type="component" value="Unassembled WGS sequence"/>
</dbReference>
<dbReference type="Pfam" id="PF00708">
    <property type="entry name" value="Acylphosphatase"/>
    <property type="match status" value="1"/>
</dbReference>
<dbReference type="GO" id="GO:0016874">
    <property type="term" value="F:ligase activity"/>
    <property type="evidence" value="ECO:0007669"/>
    <property type="project" value="UniProtKB-KW"/>
</dbReference>
<evidence type="ECO:0000259" key="11">
    <source>
        <dbReference type="PROSITE" id="PS51163"/>
    </source>
</evidence>
<evidence type="ECO:0000259" key="10">
    <source>
        <dbReference type="PROSITE" id="PS51160"/>
    </source>
</evidence>
<evidence type="ECO:0000256" key="6">
    <source>
        <dbReference type="ARBA" id="ARBA00022833"/>
    </source>
</evidence>
<reference evidence="13" key="1">
    <citation type="journal article" date="2019" name="Int. J. Syst. Evol. Microbiol.">
        <title>The Global Catalogue of Microorganisms (GCM) 10K type strain sequencing project: providing services to taxonomists for standard genome sequencing and annotation.</title>
        <authorList>
            <consortium name="The Broad Institute Genomics Platform"/>
            <consortium name="The Broad Institute Genome Sequencing Center for Infectious Disease"/>
            <person name="Wu L."/>
            <person name="Ma J."/>
        </authorList>
    </citation>
    <scope>NUCLEOTIDE SEQUENCE [LARGE SCALE GENOMIC DNA]</scope>
    <source>
        <strain evidence="13">DT92</strain>
    </source>
</reference>
<keyword evidence="6" id="KW-0862">Zinc</keyword>
<dbReference type="PIRSF" id="PIRSF006256">
    <property type="entry name" value="CMPcnvr_hdrg_mat"/>
    <property type="match status" value="1"/>
</dbReference>
<dbReference type="InterPro" id="IPR004421">
    <property type="entry name" value="Carbamoyltransferase_HypF"/>
</dbReference>
<dbReference type="InterPro" id="IPR051060">
    <property type="entry name" value="Carbamoyltrans_HypF-like"/>
</dbReference>
<comment type="similarity">
    <text evidence="2 8">Belongs to the carbamoyltransferase HypF family.</text>
</comment>
<keyword evidence="9" id="KW-0378">Hydrolase</keyword>
<evidence type="ECO:0000256" key="1">
    <source>
        <dbReference type="ARBA" id="ARBA00004711"/>
    </source>
</evidence>
<dbReference type="InterPro" id="IPR036046">
    <property type="entry name" value="Acylphosphatase-like_dom_sf"/>
</dbReference>
<protein>
    <recommendedName>
        <fullName evidence="8">Carbamoyltransferase</fullName>
        <ecNumber evidence="8">6.2.-.-</ecNumber>
    </recommendedName>
</protein>
<comment type="catalytic activity">
    <reaction evidence="9">
        <text>an acyl phosphate + H2O = a carboxylate + phosphate + H(+)</text>
        <dbReference type="Rhea" id="RHEA:14965"/>
        <dbReference type="ChEBI" id="CHEBI:15377"/>
        <dbReference type="ChEBI" id="CHEBI:15378"/>
        <dbReference type="ChEBI" id="CHEBI:29067"/>
        <dbReference type="ChEBI" id="CHEBI:43474"/>
        <dbReference type="ChEBI" id="CHEBI:59918"/>
        <dbReference type="EC" id="3.6.1.7"/>
    </reaction>
</comment>
<dbReference type="Pfam" id="PF01300">
    <property type="entry name" value="Sua5_yciO_yrdC"/>
    <property type="match status" value="1"/>
</dbReference>
<feature type="active site" evidence="9">
    <location>
        <position position="19"/>
    </location>
</feature>
<dbReference type="PANTHER" id="PTHR42959">
    <property type="entry name" value="CARBAMOYLTRANSFERASE"/>
    <property type="match status" value="1"/>
</dbReference>
<dbReference type="Gene3D" id="3.30.420.40">
    <property type="match status" value="1"/>
</dbReference>
<organism evidence="12 13">
    <name type="scientific">Aquimarina celericrescens</name>
    <dbReference type="NCBI Taxonomy" id="1964542"/>
    <lineage>
        <taxon>Bacteria</taxon>
        <taxon>Pseudomonadati</taxon>
        <taxon>Bacteroidota</taxon>
        <taxon>Flavobacteriia</taxon>
        <taxon>Flavobacteriales</taxon>
        <taxon>Flavobacteriaceae</taxon>
        <taxon>Aquimarina</taxon>
    </lineage>
</organism>
<comment type="caution">
    <text evidence="12">The sequence shown here is derived from an EMBL/GenBank/DDBJ whole genome shotgun (WGS) entry which is preliminary data.</text>
</comment>
<dbReference type="InterPro" id="IPR017945">
    <property type="entry name" value="DHBP_synth_RibB-like_a/b_dom"/>
</dbReference>
<name>A0ABW5ATC2_9FLAO</name>
<comment type="pathway">
    <text evidence="1">Protein modification; [NiFe] hydrogenase maturation.</text>
</comment>
<dbReference type="InterPro" id="IPR043129">
    <property type="entry name" value="ATPase_NBD"/>
</dbReference>
<dbReference type="Gene3D" id="3.90.870.50">
    <property type="match status" value="1"/>
</dbReference>
<dbReference type="NCBIfam" id="TIGR00143">
    <property type="entry name" value="hypF"/>
    <property type="match status" value="1"/>
</dbReference>
<dbReference type="InterPro" id="IPR017968">
    <property type="entry name" value="Acylphosphatase_CS"/>
</dbReference>
<dbReference type="PROSITE" id="PS00150">
    <property type="entry name" value="ACYLPHOSPHATASE_1"/>
    <property type="match status" value="1"/>
</dbReference>
<keyword evidence="13" id="KW-1185">Reference proteome</keyword>
<feature type="domain" description="YrdC-like" evidence="11">
    <location>
        <begin position="202"/>
        <end position="388"/>
    </location>
</feature>
<dbReference type="EC" id="6.2.-.-" evidence="8"/>
<feature type="domain" description="Acylphosphatase-like" evidence="10">
    <location>
        <begin position="4"/>
        <end position="90"/>
    </location>
</feature>
<gene>
    <name evidence="12" type="primary">hypF</name>
    <name evidence="12" type="ORF">ACFSJT_02770</name>
</gene>
<evidence type="ECO:0000313" key="13">
    <source>
        <dbReference type="Proteomes" id="UP001597344"/>
    </source>
</evidence>
<evidence type="ECO:0000256" key="4">
    <source>
        <dbReference type="ARBA" id="ARBA00022723"/>
    </source>
</evidence>
<dbReference type="Gene3D" id="3.30.420.360">
    <property type="match status" value="1"/>
</dbReference>
<keyword evidence="5" id="KW-0863">Zinc-finger</keyword>
<evidence type="ECO:0000313" key="12">
    <source>
        <dbReference type="EMBL" id="MFD2185697.1"/>
    </source>
</evidence>
<feature type="active site" evidence="9">
    <location>
        <position position="37"/>
    </location>
</feature>